<comment type="subcellular location">
    <subcellularLocation>
        <location evidence="1">Membrane</location>
        <topology evidence="1">Single-pass membrane protein</topology>
    </subcellularLocation>
</comment>
<dbReference type="InterPro" id="IPR001128">
    <property type="entry name" value="Cyt_P450"/>
</dbReference>
<evidence type="ECO:0000256" key="4">
    <source>
        <dbReference type="ARBA" id="ARBA00022723"/>
    </source>
</evidence>
<dbReference type="PRINTS" id="PR00463">
    <property type="entry name" value="EP450I"/>
</dbReference>
<keyword evidence="11" id="KW-1185">Reference proteome</keyword>
<name>A0A6A1WKC3_9ROSI</name>
<dbReference type="Proteomes" id="UP000516437">
    <property type="component" value="Chromosome 2"/>
</dbReference>
<comment type="cofactor">
    <cofactor evidence="7">
        <name>heme</name>
        <dbReference type="ChEBI" id="CHEBI:30413"/>
    </cofactor>
</comment>
<evidence type="ECO:0000256" key="6">
    <source>
        <dbReference type="ARBA" id="ARBA00023004"/>
    </source>
</evidence>
<dbReference type="EMBL" id="RXIC02000020">
    <property type="protein sequence ID" value="KAB1223310.1"/>
    <property type="molecule type" value="Genomic_DNA"/>
</dbReference>
<dbReference type="OrthoDB" id="1372046at2759"/>
<dbReference type="AlphaFoldDB" id="A0A6A1WKC3"/>
<dbReference type="GO" id="GO:0016020">
    <property type="term" value="C:membrane"/>
    <property type="evidence" value="ECO:0007669"/>
    <property type="project" value="UniProtKB-SubCell"/>
</dbReference>
<proteinExistence type="inferred from homology"/>
<evidence type="ECO:0000256" key="3">
    <source>
        <dbReference type="ARBA" id="ARBA00022692"/>
    </source>
</evidence>
<evidence type="ECO:0000256" key="7">
    <source>
        <dbReference type="PIRSR" id="PIRSR602401-1"/>
    </source>
</evidence>
<sequence>MRCFIDNWDGKIIDIQEKTTEMAFSMTLRQIIQDPSDPIYRNFQQEFLNISAGTLTLPINFPGTSYYKGLRGRKIIIRILKQIVAERRASSTVQDNILAELLGNGRTKFHLNEEQIFDQVFTLLHSGYETVSTTSMMTLKYLHDHPKILEELREEHLALRERKRPEEPIDWNDFNSMRFTRAVILEASRLASIVNGVLRKTVKDVELNGFIIPKGWRIYVSTTNINYDPLHYPEPFKFNPWRWLADKSLESHNFCFLFGGGPRQCPGKEFGMFLVSSFLHYFVTRYSFAAFLYCLIDISGILYASTYILFFLAVLFGQSESFAKASILFADGSKSKK</sequence>
<feature type="binding site" description="axial binding residue" evidence="7">
    <location>
        <position position="265"/>
    </location>
    <ligand>
        <name>heme</name>
        <dbReference type="ChEBI" id="CHEBI:30413"/>
    </ligand>
    <ligandPart>
        <name>Fe</name>
        <dbReference type="ChEBI" id="CHEBI:18248"/>
    </ligandPart>
</feature>
<dbReference type="GO" id="GO:0020037">
    <property type="term" value="F:heme binding"/>
    <property type="evidence" value="ECO:0007669"/>
    <property type="project" value="InterPro"/>
</dbReference>
<evidence type="ECO:0000313" key="11">
    <source>
        <dbReference type="Proteomes" id="UP000516437"/>
    </source>
</evidence>
<dbReference type="Gene3D" id="1.10.630.10">
    <property type="entry name" value="Cytochrome P450"/>
    <property type="match status" value="1"/>
</dbReference>
<keyword evidence="4 7" id="KW-0479">Metal-binding</keyword>
<dbReference type="GO" id="GO:0010268">
    <property type="term" value="P:brassinosteroid homeostasis"/>
    <property type="evidence" value="ECO:0007669"/>
    <property type="project" value="TreeGrafter"/>
</dbReference>
<comment type="similarity">
    <text evidence="2 8">Belongs to the cytochrome P450 family.</text>
</comment>
<organism evidence="10 11">
    <name type="scientific">Morella rubra</name>
    <name type="common">Chinese bayberry</name>
    <dbReference type="NCBI Taxonomy" id="262757"/>
    <lineage>
        <taxon>Eukaryota</taxon>
        <taxon>Viridiplantae</taxon>
        <taxon>Streptophyta</taxon>
        <taxon>Embryophyta</taxon>
        <taxon>Tracheophyta</taxon>
        <taxon>Spermatophyta</taxon>
        <taxon>Magnoliopsida</taxon>
        <taxon>eudicotyledons</taxon>
        <taxon>Gunneridae</taxon>
        <taxon>Pentapetalae</taxon>
        <taxon>rosids</taxon>
        <taxon>fabids</taxon>
        <taxon>Fagales</taxon>
        <taxon>Myricaceae</taxon>
        <taxon>Morella</taxon>
    </lineage>
</organism>
<keyword evidence="5 9" id="KW-1133">Transmembrane helix</keyword>
<evidence type="ECO:0000256" key="1">
    <source>
        <dbReference type="ARBA" id="ARBA00004167"/>
    </source>
</evidence>
<evidence type="ECO:0000313" key="10">
    <source>
        <dbReference type="EMBL" id="KAB1223310.1"/>
    </source>
</evidence>
<dbReference type="GO" id="GO:0004497">
    <property type="term" value="F:monooxygenase activity"/>
    <property type="evidence" value="ECO:0007669"/>
    <property type="project" value="UniProtKB-KW"/>
</dbReference>
<keyword evidence="6 7" id="KW-0408">Iron</keyword>
<evidence type="ECO:0000256" key="8">
    <source>
        <dbReference type="RuleBase" id="RU000461"/>
    </source>
</evidence>
<keyword evidence="3 9" id="KW-0812">Transmembrane</keyword>
<dbReference type="GO" id="GO:0016132">
    <property type="term" value="P:brassinosteroid biosynthetic process"/>
    <property type="evidence" value="ECO:0007669"/>
    <property type="project" value="TreeGrafter"/>
</dbReference>
<dbReference type="SUPFAM" id="SSF48264">
    <property type="entry name" value="Cytochrome P450"/>
    <property type="match status" value="1"/>
</dbReference>
<dbReference type="Pfam" id="PF00067">
    <property type="entry name" value="p450"/>
    <property type="match status" value="1"/>
</dbReference>
<evidence type="ECO:0000256" key="5">
    <source>
        <dbReference type="ARBA" id="ARBA00022989"/>
    </source>
</evidence>
<protein>
    <submittedName>
        <fullName evidence="10">Cytochrome P450 85A1</fullName>
    </submittedName>
</protein>
<dbReference type="GO" id="GO:0016125">
    <property type="term" value="P:sterol metabolic process"/>
    <property type="evidence" value="ECO:0007669"/>
    <property type="project" value="TreeGrafter"/>
</dbReference>
<reference evidence="10 11" key="1">
    <citation type="journal article" date="2019" name="Plant Biotechnol. J.">
        <title>The red bayberry genome and genetic basis of sex determination.</title>
        <authorList>
            <person name="Jia H.M."/>
            <person name="Jia H.J."/>
            <person name="Cai Q.L."/>
            <person name="Wang Y."/>
            <person name="Zhao H.B."/>
            <person name="Yang W.F."/>
            <person name="Wang G.Y."/>
            <person name="Li Y.H."/>
            <person name="Zhan D.L."/>
            <person name="Shen Y.T."/>
            <person name="Niu Q.F."/>
            <person name="Chang L."/>
            <person name="Qiu J."/>
            <person name="Zhao L."/>
            <person name="Xie H.B."/>
            <person name="Fu W.Y."/>
            <person name="Jin J."/>
            <person name="Li X.W."/>
            <person name="Jiao Y."/>
            <person name="Zhou C.C."/>
            <person name="Tu T."/>
            <person name="Chai C.Y."/>
            <person name="Gao J.L."/>
            <person name="Fan L.J."/>
            <person name="van de Weg E."/>
            <person name="Wang J.Y."/>
            <person name="Gao Z.S."/>
        </authorList>
    </citation>
    <scope>NUCLEOTIDE SEQUENCE [LARGE SCALE GENOMIC DNA]</scope>
    <source>
        <tissue evidence="10">Leaves</tissue>
    </source>
</reference>
<gene>
    <name evidence="10" type="ORF">CJ030_MR2G024668</name>
</gene>
<dbReference type="InterPro" id="IPR017972">
    <property type="entry name" value="Cyt_P450_CS"/>
</dbReference>
<keyword evidence="8" id="KW-0560">Oxidoreductase</keyword>
<dbReference type="GO" id="GO:0005506">
    <property type="term" value="F:iron ion binding"/>
    <property type="evidence" value="ECO:0007669"/>
    <property type="project" value="InterPro"/>
</dbReference>
<dbReference type="InterPro" id="IPR036396">
    <property type="entry name" value="Cyt_P450_sf"/>
</dbReference>
<dbReference type="GO" id="GO:0016705">
    <property type="term" value="F:oxidoreductase activity, acting on paired donors, with incorporation or reduction of molecular oxygen"/>
    <property type="evidence" value="ECO:0007669"/>
    <property type="project" value="InterPro"/>
</dbReference>
<feature type="transmembrane region" description="Helical" evidence="9">
    <location>
        <begin position="290"/>
        <end position="316"/>
    </location>
</feature>
<dbReference type="PANTHER" id="PTHR24286">
    <property type="entry name" value="CYTOCHROME P450 26"/>
    <property type="match status" value="1"/>
</dbReference>
<accession>A0A6A1WKC3</accession>
<keyword evidence="7 8" id="KW-0349">Heme</keyword>
<keyword evidence="8" id="KW-0503">Monooxygenase</keyword>
<evidence type="ECO:0000256" key="2">
    <source>
        <dbReference type="ARBA" id="ARBA00010617"/>
    </source>
</evidence>
<dbReference type="PROSITE" id="PS00086">
    <property type="entry name" value="CYTOCHROME_P450"/>
    <property type="match status" value="1"/>
</dbReference>
<evidence type="ECO:0000256" key="9">
    <source>
        <dbReference type="SAM" id="Phobius"/>
    </source>
</evidence>
<keyword evidence="9" id="KW-0472">Membrane</keyword>
<dbReference type="PANTHER" id="PTHR24286:SF105">
    <property type="entry name" value="CYTOCHROME P450 85A-LIKE"/>
    <property type="match status" value="1"/>
</dbReference>
<comment type="caution">
    <text evidence="10">The sequence shown here is derived from an EMBL/GenBank/DDBJ whole genome shotgun (WGS) entry which is preliminary data.</text>
</comment>
<dbReference type="InterPro" id="IPR002401">
    <property type="entry name" value="Cyt_P450_E_grp-I"/>
</dbReference>